<dbReference type="Gene3D" id="1.10.287.70">
    <property type="match status" value="1"/>
</dbReference>
<feature type="transmembrane region" description="Helical" evidence="1">
    <location>
        <begin position="9"/>
        <end position="29"/>
    </location>
</feature>
<dbReference type="AlphaFoldDB" id="A0A0N4VWS2"/>
<proteinExistence type="predicted"/>
<evidence type="ECO:0000256" key="1">
    <source>
        <dbReference type="SAM" id="Phobius"/>
    </source>
</evidence>
<sequence>LEHAQFVEIPFLLIIGVLLVYIAFASYMISLIEGWQLSDGFYFMMISVLTIGFGGE</sequence>
<keyword evidence="1" id="KW-0812">Transmembrane</keyword>
<organism evidence="3">
    <name type="scientific">Haemonchus placei</name>
    <name type="common">Barber's pole worm</name>
    <dbReference type="NCBI Taxonomy" id="6290"/>
    <lineage>
        <taxon>Eukaryota</taxon>
        <taxon>Metazoa</taxon>
        <taxon>Ecdysozoa</taxon>
        <taxon>Nematoda</taxon>
        <taxon>Chromadorea</taxon>
        <taxon>Rhabditida</taxon>
        <taxon>Rhabditina</taxon>
        <taxon>Rhabditomorpha</taxon>
        <taxon>Strongyloidea</taxon>
        <taxon>Trichostrongylidae</taxon>
        <taxon>Haemonchus</taxon>
    </lineage>
</organism>
<dbReference type="WBParaSite" id="HPLM_0000174201-mRNA-1">
    <property type="protein sequence ID" value="HPLM_0000174201-mRNA-1"/>
    <property type="gene ID" value="HPLM_0000174201"/>
</dbReference>
<dbReference type="Pfam" id="PF07885">
    <property type="entry name" value="Ion_trans_2"/>
    <property type="match status" value="1"/>
</dbReference>
<keyword evidence="1" id="KW-0472">Membrane</keyword>
<feature type="transmembrane region" description="Helical" evidence="1">
    <location>
        <begin position="35"/>
        <end position="55"/>
    </location>
</feature>
<dbReference type="InterPro" id="IPR013099">
    <property type="entry name" value="K_chnl_dom"/>
</dbReference>
<evidence type="ECO:0000313" key="3">
    <source>
        <dbReference type="WBParaSite" id="HPLM_0000174201-mRNA-1"/>
    </source>
</evidence>
<dbReference type="SUPFAM" id="SSF81324">
    <property type="entry name" value="Voltage-gated potassium channels"/>
    <property type="match status" value="1"/>
</dbReference>
<accession>A0A0N4VWS2</accession>
<name>A0A0N4VWS2_HAEPC</name>
<keyword evidence="1" id="KW-1133">Transmembrane helix</keyword>
<reference evidence="3" key="1">
    <citation type="submission" date="2017-02" db="UniProtKB">
        <authorList>
            <consortium name="WormBaseParasite"/>
        </authorList>
    </citation>
    <scope>IDENTIFICATION</scope>
</reference>
<evidence type="ECO:0000259" key="2">
    <source>
        <dbReference type="Pfam" id="PF07885"/>
    </source>
</evidence>
<feature type="domain" description="Potassium channel" evidence="2">
    <location>
        <begin position="17"/>
        <end position="54"/>
    </location>
</feature>
<protein>
    <submittedName>
        <fullName evidence="3">Ion_trans_2 domain-containing protein</fullName>
    </submittedName>
</protein>